<evidence type="ECO:0000256" key="1">
    <source>
        <dbReference type="SAM" id="SignalP"/>
    </source>
</evidence>
<sequence length="135" mass="14049">MRTKLNPMIPAALAAALALGMAACERKDDRQTVGQALDSAMNSAERKADEAGTKMAQAMDAGTVKLKDAGITTGINAMLAGDTRLSASKIDVDTTNGNVTLRGTAPDSAARQHATEVAEKVDGVRSVNNQLQIRP</sequence>
<dbReference type="OrthoDB" id="8564061at2"/>
<dbReference type="PANTHER" id="PTHR34606">
    <property type="entry name" value="BON DOMAIN-CONTAINING PROTEIN"/>
    <property type="match status" value="1"/>
</dbReference>
<dbReference type="Proteomes" id="UP000293671">
    <property type="component" value="Unassembled WGS sequence"/>
</dbReference>
<dbReference type="PROSITE" id="PS51257">
    <property type="entry name" value="PROKAR_LIPOPROTEIN"/>
    <property type="match status" value="1"/>
</dbReference>
<dbReference type="Gene3D" id="3.30.1340.30">
    <property type="match status" value="1"/>
</dbReference>
<accession>A0A4Q7VWE3</accession>
<feature type="chain" id="PRO_5020189812" evidence="1">
    <location>
        <begin position="23"/>
        <end position="135"/>
    </location>
</feature>
<dbReference type="EMBL" id="SHKP01000005">
    <property type="protein sequence ID" value="RZU00923.1"/>
    <property type="molecule type" value="Genomic_DNA"/>
</dbReference>
<dbReference type="PANTHER" id="PTHR34606:SF15">
    <property type="entry name" value="BON DOMAIN-CONTAINING PROTEIN"/>
    <property type="match status" value="1"/>
</dbReference>
<reference evidence="3 4" key="1">
    <citation type="submission" date="2019-02" db="EMBL/GenBank/DDBJ databases">
        <title>Genomic Encyclopedia of Type Strains, Phase IV (KMG-IV): sequencing the most valuable type-strain genomes for metagenomic binning, comparative biology and taxonomic classification.</title>
        <authorList>
            <person name="Goeker M."/>
        </authorList>
    </citation>
    <scope>NUCLEOTIDE SEQUENCE [LARGE SCALE GENOMIC DNA]</scope>
    <source>
        <strain evidence="3 4">DSM 19570</strain>
    </source>
</reference>
<dbReference type="AlphaFoldDB" id="A0A4Q7VWE3"/>
<proteinExistence type="predicted"/>
<evidence type="ECO:0000313" key="4">
    <source>
        <dbReference type="Proteomes" id="UP000293671"/>
    </source>
</evidence>
<dbReference type="InterPro" id="IPR014004">
    <property type="entry name" value="Transpt-assoc_nodulatn_dom_bac"/>
</dbReference>
<protein>
    <submittedName>
        <fullName evidence="3">BON domain-containing protein</fullName>
    </submittedName>
</protein>
<feature type="signal peptide" evidence="1">
    <location>
        <begin position="1"/>
        <end position="22"/>
    </location>
</feature>
<organism evidence="3 4">
    <name type="scientific">Rivibacter subsaxonicus</name>
    <dbReference type="NCBI Taxonomy" id="457575"/>
    <lineage>
        <taxon>Bacteria</taxon>
        <taxon>Pseudomonadati</taxon>
        <taxon>Pseudomonadota</taxon>
        <taxon>Betaproteobacteria</taxon>
        <taxon>Burkholderiales</taxon>
        <taxon>Rivibacter</taxon>
    </lineage>
</organism>
<dbReference type="InterPro" id="IPR051686">
    <property type="entry name" value="Lipoprotein_DolP"/>
</dbReference>
<dbReference type="PROSITE" id="PS50914">
    <property type="entry name" value="BON"/>
    <property type="match status" value="1"/>
</dbReference>
<evidence type="ECO:0000259" key="2">
    <source>
        <dbReference type="PROSITE" id="PS50914"/>
    </source>
</evidence>
<name>A0A4Q7VWE3_9BURK</name>
<dbReference type="Pfam" id="PF04972">
    <property type="entry name" value="BON"/>
    <property type="match status" value="1"/>
</dbReference>
<dbReference type="RefSeq" id="WP_130431349.1">
    <property type="nucleotide sequence ID" value="NZ_SHKP01000005.1"/>
</dbReference>
<dbReference type="InterPro" id="IPR007055">
    <property type="entry name" value="BON_dom"/>
</dbReference>
<feature type="domain" description="BON" evidence="2">
    <location>
        <begin position="67"/>
        <end position="135"/>
    </location>
</feature>
<comment type="caution">
    <text evidence="3">The sequence shown here is derived from an EMBL/GenBank/DDBJ whole genome shotgun (WGS) entry which is preliminary data.</text>
</comment>
<dbReference type="SMART" id="SM00749">
    <property type="entry name" value="BON"/>
    <property type="match status" value="1"/>
</dbReference>
<keyword evidence="1" id="KW-0732">Signal</keyword>
<evidence type="ECO:0000313" key="3">
    <source>
        <dbReference type="EMBL" id="RZU00923.1"/>
    </source>
</evidence>
<gene>
    <name evidence="3" type="ORF">EV670_1636</name>
</gene>
<keyword evidence="4" id="KW-1185">Reference proteome</keyword>